<evidence type="ECO:0000256" key="1">
    <source>
        <dbReference type="ARBA" id="ARBA00005254"/>
    </source>
</evidence>
<dbReference type="PANTHER" id="PTHR11941">
    <property type="entry name" value="ENOYL-COA HYDRATASE-RELATED"/>
    <property type="match status" value="1"/>
</dbReference>
<evidence type="ECO:0000256" key="3">
    <source>
        <dbReference type="RuleBase" id="RU003707"/>
    </source>
</evidence>
<dbReference type="InterPro" id="IPR001753">
    <property type="entry name" value="Enoyl-CoA_hydra/iso"/>
</dbReference>
<evidence type="ECO:0000256" key="2">
    <source>
        <dbReference type="ARBA" id="ARBA00023239"/>
    </source>
</evidence>
<protein>
    <submittedName>
        <fullName evidence="4">Enoyl-CoA hydratase</fullName>
    </submittedName>
</protein>
<keyword evidence="5" id="KW-1185">Reference proteome</keyword>
<gene>
    <name evidence="4" type="ORF">BAU07_01010</name>
</gene>
<dbReference type="GO" id="GO:0016829">
    <property type="term" value="F:lyase activity"/>
    <property type="evidence" value="ECO:0007669"/>
    <property type="project" value="UniProtKB-KW"/>
</dbReference>
<name>A0A193G8V1_9BORD</name>
<dbReference type="OrthoDB" id="9148881at2"/>
<dbReference type="PANTHER" id="PTHR11941:SF54">
    <property type="entry name" value="ENOYL-COA HYDRATASE, MITOCHONDRIAL"/>
    <property type="match status" value="1"/>
</dbReference>
<dbReference type="Pfam" id="PF00378">
    <property type="entry name" value="ECH_1"/>
    <property type="match status" value="1"/>
</dbReference>
<dbReference type="GO" id="GO:0006635">
    <property type="term" value="P:fatty acid beta-oxidation"/>
    <property type="evidence" value="ECO:0007669"/>
    <property type="project" value="TreeGrafter"/>
</dbReference>
<dbReference type="AlphaFoldDB" id="A0A193G8V1"/>
<comment type="similarity">
    <text evidence="1 3">Belongs to the enoyl-CoA hydratase/isomerase family.</text>
</comment>
<dbReference type="KEGG" id="bfz:BAU07_01010"/>
<accession>A0A193G8V1</accession>
<dbReference type="EMBL" id="CP016172">
    <property type="protein sequence ID" value="ANN75891.1"/>
    <property type="molecule type" value="Genomic_DNA"/>
</dbReference>
<dbReference type="InterPro" id="IPR018376">
    <property type="entry name" value="Enoyl-CoA_hyd/isom_CS"/>
</dbReference>
<sequence length="259" mass="28423">MSESILLQRDGGIATVTLNAPQRMNALDLDMWRLLKERFDALSADDSVRCIVLRGAGQQAFCAGADIEEFPRVRSTAEQSRAYSEITQAALRAIGECRHPTVALIHGACVGGGLEMSTLCDMRICGASSRFGVPINRLGLVVSYEELRGLASLVGKAATLEILLEGRVFGAEEALRMGLVNRIVADDAVDEEVAATARRIGHGAPLVARWHKKFLRRLEDPAPLTDAERDEAHHCFDTEDFRIGYRAFLDKTRPTFVGR</sequence>
<organism evidence="4 5">
    <name type="scientific">Bordetella flabilis</name>
    <dbReference type="NCBI Taxonomy" id="463014"/>
    <lineage>
        <taxon>Bacteria</taxon>
        <taxon>Pseudomonadati</taxon>
        <taxon>Pseudomonadota</taxon>
        <taxon>Betaproteobacteria</taxon>
        <taxon>Burkholderiales</taxon>
        <taxon>Alcaligenaceae</taxon>
        <taxon>Bordetella</taxon>
    </lineage>
</organism>
<evidence type="ECO:0000313" key="4">
    <source>
        <dbReference type="EMBL" id="ANN75891.1"/>
    </source>
</evidence>
<dbReference type="RefSeq" id="WP_066652819.1">
    <property type="nucleotide sequence ID" value="NZ_CBCSCL010000002.1"/>
</dbReference>
<reference evidence="4 5" key="1">
    <citation type="submission" date="2016-06" db="EMBL/GenBank/DDBJ databases">
        <title>Complete genome sequences of Bordetella bronchialis and Bordetella flabilis.</title>
        <authorList>
            <person name="LiPuma J.J."/>
            <person name="Spilker T."/>
        </authorList>
    </citation>
    <scope>NUCLEOTIDE SEQUENCE [LARGE SCALE GENOMIC DNA]</scope>
    <source>
        <strain evidence="4 5">AU10664</strain>
    </source>
</reference>
<dbReference type="Proteomes" id="UP000091926">
    <property type="component" value="Chromosome"/>
</dbReference>
<dbReference type="CDD" id="cd06558">
    <property type="entry name" value="crotonase-like"/>
    <property type="match status" value="1"/>
</dbReference>
<dbReference type="InterPro" id="IPR014748">
    <property type="entry name" value="Enoyl-CoA_hydra_C"/>
</dbReference>
<dbReference type="STRING" id="463014.BAU07_01010"/>
<evidence type="ECO:0000313" key="5">
    <source>
        <dbReference type="Proteomes" id="UP000091926"/>
    </source>
</evidence>
<dbReference type="Gene3D" id="1.10.12.10">
    <property type="entry name" value="Lyase 2-enoyl-coa Hydratase, Chain A, domain 2"/>
    <property type="match status" value="1"/>
</dbReference>
<dbReference type="PROSITE" id="PS00166">
    <property type="entry name" value="ENOYL_COA_HYDRATASE"/>
    <property type="match status" value="1"/>
</dbReference>
<proteinExistence type="inferred from homology"/>
<dbReference type="Gene3D" id="3.90.226.10">
    <property type="entry name" value="2-enoyl-CoA Hydratase, Chain A, domain 1"/>
    <property type="match status" value="1"/>
</dbReference>
<keyword evidence="2" id="KW-0456">Lyase</keyword>
<dbReference type="InterPro" id="IPR029045">
    <property type="entry name" value="ClpP/crotonase-like_dom_sf"/>
</dbReference>
<dbReference type="SUPFAM" id="SSF52096">
    <property type="entry name" value="ClpP/crotonase"/>
    <property type="match status" value="1"/>
</dbReference>